<evidence type="ECO:0000313" key="2">
    <source>
        <dbReference type="EMBL" id="MBS5358169.1"/>
    </source>
</evidence>
<dbReference type="EMBL" id="JAGZFP010000005">
    <property type="protein sequence ID" value="MBS5358169.1"/>
    <property type="molecule type" value="Genomic_DNA"/>
</dbReference>
<protein>
    <submittedName>
        <fullName evidence="2">Uncharacterized protein</fullName>
    </submittedName>
</protein>
<comment type="caution">
    <text evidence="2">The sequence shown here is derived from an EMBL/GenBank/DDBJ whole genome shotgun (WGS) entry which is preliminary data.</text>
</comment>
<gene>
    <name evidence="2" type="ORF">KHX87_03540</name>
</gene>
<organism evidence="2 3">
    <name type="scientific">Streptococcus parasanguinis</name>
    <dbReference type="NCBI Taxonomy" id="1318"/>
    <lineage>
        <taxon>Bacteria</taxon>
        <taxon>Bacillati</taxon>
        <taxon>Bacillota</taxon>
        <taxon>Bacilli</taxon>
        <taxon>Lactobacillales</taxon>
        <taxon>Streptococcaceae</taxon>
        <taxon>Streptococcus</taxon>
    </lineage>
</organism>
<feature type="transmembrane region" description="Helical" evidence="1">
    <location>
        <begin position="7"/>
        <end position="26"/>
    </location>
</feature>
<sequence>MRKFKRILPLVLVALGLFFFGLYYYLKTSVDPGLFDKNDQYIKVYNYKSEKIKPKKAKVKEINLEFIYDDKAVVPDGLTWSEDLRSDIGPYDGGDVILHALLEDGSKIRIPLQKAFHLGPTFSRDLEYNNKLEEKMLPRFPKFSTEYNQNYSFVYFSGMMYVGDTLYQAPETEAVMRFDLKNPKTGKLQTYFEYGYLPEKTNSPVFVKTKKDVSQADMQSFYDDYHNSWKGYWDRGVDPFPKELTSTYPYQFHYYKWFYSDALSNLPLKIDLTGSEFKTTVTRTQLIKPDQNDRMKVRTATKSYTEKNKGEYVQEVLGKLSEFKQINDQAKDEEKYK</sequence>
<accession>A0A943DFK2</accession>
<dbReference type="AlphaFoldDB" id="A0A943DFK2"/>
<dbReference type="Proteomes" id="UP000709219">
    <property type="component" value="Unassembled WGS sequence"/>
</dbReference>
<evidence type="ECO:0000313" key="3">
    <source>
        <dbReference type="Proteomes" id="UP000709219"/>
    </source>
</evidence>
<name>A0A943DFK2_STRPA</name>
<reference evidence="2" key="1">
    <citation type="submission" date="2021-02" db="EMBL/GenBank/DDBJ databases">
        <title>Infant gut strain persistence is associated with maternal origin, phylogeny, and functional potential including surface adhesion and iron acquisition.</title>
        <authorList>
            <person name="Lou Y.C."/>
        </authorList>
    </citation>
    <scope>NUCLEOTIDE SEQUENCE</scope>
    <source>
        <strain evidence="2">L3_098_011G1_dasL3_098_011G1_concoct_7</strain>
    </source>
</reference>
<keyword evidence="1" id="KW-0812">Transmembrane</keyword>
<keyword evidence="1" id="KW-1133">Transmembrane helix</keyword>
<evidence type="ECO:0000256" key="1">
    <source>
        <dbReference type="SAM" id="Phobius"/>
    </source>
</evidence>
<proteinExistence type="predicted"/>
<keyword evidence="1" id="KW-0472">Membrane</keyword>